<proteinExistence type="inferred from homology"/>
<dbReference type="Gene3D" id="3.40.50.300">
    <property type="entry name" value="P-loop containing nucleotide triphosphate hydrolases"/>
    <property type="match status" value="1"/>
</dbReference>
<dbReference type="EMBL" id="UINC01077817">
    <property type="protein sequence ID" value="SVC18297.1"/>
    <property type="molecule type" value="Genomic_DNA"/>
</dbReference>
<name>A0A382K5E6_9ZZZZ</name>
<evidence type="ECO:0000256" key="2">
    <source>
        <dbReference type="ARBA" id="ARBA00022679"/>
    </source>
</evidence>
<dbReference type="Pfam" id="PF00685">
    <property type="entry name" value="Sulfotransfer_1"/>
    <property type="match status" value="1"/>
</dbReference>
<dbReference type="PANTHER" id="PTHR11783">
    <property type="entry name" value="SULFOTRANSFERASE SULT"/>
    <property type="match status" value="1"/>
</dbReference>
<evidence type="ECO:0000313" key="4">
    <source>
        <dbReference type="EMBL" id="SVC18297.1"/>
    </source>
</evidence>
<sequence length="237" mass="28234">MDILKKIPKLDSLNNFEFIKEISINDYNLIFANSEYDEETLVAYSKYWIEAQKKIKINDGTYAFFKTHNARIKLKGNHYTNELTTLGFVYISRDPRDIVLSYSKHTNKDIDSTIDLLSNDKIMGKQKTDNRMPEIILSWKDHYRSWKKFTAVPSLFLKYEYLLNDIEKEINKITDFFHTNFHVEISNKNEKIKNVIKSTNFDNLKNMENKNGFDEKSEYSDFFRSGKTKQWKNELNQ</sequence>
<accession>A0A382K5E6</accession>
<dbReference type="GO" id="GO:0008146">
    <property type="term" value="F:sulfotransferase activity"/>
    <property type="evidence" value="ECO:0007669"/>
    <property type="project" value="InterPro"/>
</dbReference>
<comment type="similarity">
    <text evidence="1">Belongs to the sulfotransferase 1 family.</text>
</comment>
<dbReference type="InterPro" id="IPR027417">
    <property type="entry name" value="P-loop_NTPase"/>
</dbReference>
<feature type="non-terminal residue" evidence="4">
    <location>
        <position position="237"/>
    </location>
</feature>
<keyword evidence="2" id="KW-0808">Transferase</keyword>
<feature type="domain" description="Sulfotransferase" evidence="3">
    <location>
        <begin position="88"/>
        <end position="236"/>
    </location>
</feature>
<protein>
    <recommendedName>
        <fullName evidence="3">Sulfotransferase domain-containing protein</fullName>
    </recommendedName>
</protein>
<dbReference type="InterPro" id="IPR000863">
    <property type="entry name" value="Sulfotransferase_dom"/>
</dbReference>
<evidence type="ECO:0000256" key="1">
    <source>
        <dbReference type="ARBA" id="ARBA00005771"/>
    </source>
</evidence>
<dbReference type="SUPFAM" id="SSF52540">
    <property type="entry name" value="P-loop containing nucleoside triphosphate hydrolases"/>
    <property type="match status" value="1"/>
</dbReference>
<reference evidence="4" key="1">
    <citation type="submission" date="2018-05" db="EMBL/GenBank/DDBJ databases">
        <authorList>
            <person name="Lanie J.A."/>
            <person name="Ng W.-L."/>
            <person name="Kazmierczak K.M."/>
            <person name="Andrzejewski T.M."/>
            <person name="Davidsen T.M."/>
            <person name="Wayne K.J."/>
            <person name="Tettelin H."/>
            <person name="Glass J.I."/>
            <person name="Rusch D."/>
            <person name="Podicherti R."/>
            <person name="Tsui H.-C.T."/>
            <person name="Winkler M.E."/>
        </authorList>
    </citation>
    <scope>NUCLEOTIDE SEQUENCE</scope>
</reference>
<evidence type="ECO:0000259" key="3">
    <source>
        <dbReference type="Pfam" id="PF00685"/>
    </source>
</evidence>
<gene>
    <name evidence="4" type="ORF">METZ01_LOCUS271151</name>
</gene>
<organism evidence="4">
    <name type="scientific">marine metagenome</name>
    <dbReference type="NCBI Taxonomy" id="408172"/>
    <lineage>
        <taxon>unclassified sequences</taxon>
        <taxon>metagenomes</taxon>
        <taxon>ecological metagenomes</taxon>
    </lineage>
</organism>
<dbReference type="AlphaFoldDB" id="A0A382K5E6"/>